<dbReference type="AlphaFoldDB" id="A0A841KQH7"/>
<dbReference type="GO" id="GO:0010181">
    <property type="term" value="F:FMN binding"/>
    <property type="evidence" value="ECO:0007669"/>
    <property type="project" value="InterPro"/>
</dbReference>
<reference evidence="4 5" key="1">
    <citation type="submission" date="2020-08" db="EMBL/GenBank/DDBJ databases">
        <title>Genomic Encyclopedia of Type Strains, Phase IV (KMG-IV): sequencing the most valuable type-strain genomes for metagenomic binning, comparative biology and taxonomic classification.</title>
        <authorList>
            <person name="Goeker M."/>
        </authorList>
    </citation>
    <scope>NUCLEOTIDE SEQUENCE [LARGE SCALE GENOMIC DNA]</scope>
    <source>
        <strain evidence="4 5">DSM 103526</strain>
    </source>
</reference>
<keyword evidence="5" id="KW-1185">Reference proteome</keyword>
<feature type="region of interest" description="Disordered" evidence="1">
    <location>
        <begin position="24"/>
        <end position="57"/>
    </location>
</feature>
<organism evidence="4 5">
    <name type="scientific">Anaerosolibacter carboniphilus</name>
    <dbReference type="NCBI Taxonomy" id="1417629"/>
    <lineage>
        <taxon>Bacteria</taxon>
        <taxon>Bacillati</taxon>
        <taxon>Bacillota</taxon>
        <taxon>Clostridia</taxon>
        <taxon>Peptostreptococcales</taxon>
        <taxon>Thermotaleaceae</taxon>
        <taxon>Anaerosolibacter</taxon>
    </lineage>
</organism>
<dbReference type="InterPro" id="IPR007329">
    <property type="entry name" value="FMN-bd"/>
</dbReference>
<dbReference type="Pfam" id="PF04205">
    <property type="entry name" value="FMN_bind"/>
    <property type="match status" value="1"/>
</dbReference>
<feature type="domain" description="FMN-binding" evidence="3">
    <location>
        <begin position="73"/>
        <end position="146"/>
    </location>
</feature>
<dbReference type="PROSITE" id="PS51257">
    <property type="entry name" value="PROKAR_LIPOPROTEIN"/>
    <property type="match status" value="1"/>
</dbReference>
<proteinExistence type="predicted"/>
<evidence type="ECO:0000313" key="5">
    <source>
        <dbReference type="Proteomes" id="UP000579281"/>
    </source>
</evidence>
<dbReference type="Gene3D" id="3.90.1010.20">
    <property type="match status" value="1"/>
</dbReference>
<keyword evidence="2" id="KW-0732">Signal</keyword>
<evidence type="ECO:0000256" key="1">
    <source>
        <dbReference type="SAM" id="MobiDB-lite"/>
    </source>
</evidence>
<dbReference type="SMART" id="SM00900">
    <property type="entry name" value="FMN_bind"/>
    <property type="match status" value="1"/>
</dbReference>
<feature type="chain" id="PRO_5038408386" evidence="2">
    <location>
        <begin position="23"/>
        <end position="147"/>
    </location>
</feature>
<feature type="signal peptide" evidence="2">
    <location>
        <begin position="1"/>
        <end position="22"/>
    </location>
</feature>
<evidence type="ECO:0000256" key="2">
    <source>
        <dbReference type="SAM" id="SignalP"/>
    </source>
</evidence>
<sequence length="147" mass="15248">MKKLVSLTLVLLLLVTALVGCGSGTTKTDAPAQEPAKAEETKAEAPKEEAKAEETPAEVVSYKDGIYEGEGEGMHTIKVSVEVAGGKIAKVEIIEHEETEGIAEPALEQIPAAIVEKNTPDVEVVSGATIASDGIIEAVKNALEAAK</sequence>
<accession>A0A841KQH7</accession>
<name>A0A841KQH7_9FIRM</name>
<dbReference type="GO" id="GO:0016020">
    <property type="term" value="C:membrane"/>
    <property type="evidence" value="ECO:0007669"/>
    <property type="project" value="InterPro"/>
</dbReference>
<comment type="caution">
    <text evidence="4">The sequence shown here is derived from an EMBL/GenBank/DDBJ whole genome shotgun (WGS) entry which is preliminary data.</text>
</comment>
<dbReference type="RefSeq" id="WP_184310546.1">
    <property type="nucleotide sequence ID" value="NZ_JACHEN010000011.1"/>
</dbReference>
<dbReference type="Proteomes" id="UP000579281">
    <property type="component" value="Unassembled WGS sequence"/>
</dbReference>
<evidence type="ECO:0000313" key="4">
    <source>
        <dbReference type="EMBL" id="MBB6216004.1"/>
    </source>
</evidence>
<feature type="compositionally biased region" description="Basic and acidic residues" evidence="1">
    <location>
        <begin position="36"/>
        <end position="54"/>
    </location>
</feature>
<dbReference type="EMBL" id="JACHEN010000011">
    <property type="protein sequence ID" value="MBB6216004.1"/>
    <property type="molecule type" value="Genomic_DNA"/>
</dbReference>
<protein>
    <submittedName>
        <fullName evidence="4">Uncharacterized protein with FMN-binding domain</fullName>
    </submittedName>
</protein>
<gene>
    <name evidence="4" type="ORF">HNQ80_002095</name>
</gene>
<evidence type="ECO:0000259" key="3">
    <source>
        <dbReference type="SMART" id="SM00900"/>
    </source>
</evidence>